<dbReference type="InterPro" id="IPR000172">
    <property type="entry name" value="GMC_OxRdtase_N"/>
</dbReference>
<dbReference type="Pfam" id="PF00732">
    <property type="entry name" value="GMC_oxred_N"/>
    <property type="match status" value="1"/>
</dbReference>
<feature type="domain" description="Glucose-methanol-choline oxidoreductase N-terminal" evidence="4">
    <location>
        <begin position="112"/>
        <end position="135"/>
    </location>
</feature>
<comment type="caution">
    <text evidence="6">The sequence shown here is derived from an EMBL/GenBank/DDBJ whole genome shotgun (WGS) entry which is preliminary data.</text>
</comment>
<organism evidence="6 7">
    <name type="scientific">Corynascus novoguineensis</name>
    <dbReference type="NCBI Taxonomy" id="1126955"/>
    <lineage>
        <taxon>Eukaryota</taxon>
        <taxon>Fungi</taxon>
        <taxon>Dikarya</taxon>
        <taxon>Ascomycota</taxon>
        <taxon>Pezizomycotina</taxon>
        <taxon>Sordariomycetes</taxon>
        <taxon>Sordariomycetidae</taxon>
        <taxon>Sordariales</taxon>
        <taxon>Chaetomiaceae</taxon>
        <taxon>Corynascus</taxon>
    </lineage>
</organism>
<dbReference type="GO" id="GO:0050660">
    <property type="term" value="F:flavin adenine dinucleotide binding"/>
    <property type="evidence" value="ECO:0007669"/>
    <property type="project" value="InterPro"/>
</dbReference>
<evidence type="ECO:0000256" key="1">
    <source>
        <dbReference type="ARBA" id="ARBA00010790"/>
    </source>
</evidence>
<dbReference type="GO" id="GO:0016614">
    <property type="term" value="F:oxidoreductase activity, acting on CH-OH group of donors"/>
    <property type="evidence" value="ECO:0007669"/>
    <property type="project" value="InterPro"/>
</dbReference>
<evidence type="ECO:0000256" key="2">
    <source>
        <dbReference type="RuleBase" id="RU003968"/>
    </source>
</evidence>
<dbReference type="PANTHER" id="PTHR11552">
    <property type="entry name" value="GLUCOSE-METHANOL-CHOLINE GMC OXIDOREDUCTASE"/>
    <property type="match status" value="1"/>
</dbReference>
<dbReference type="Pfam" id="PF05199">
    <property type="entry name" value="GMC_oxred_C"/>
    <property type="match status" value="1"/>
</dbReference>
<evidence type="ECO:0000313" key="7">
    <source>
        <dbReference type="Proteomes" id="UP001303647"/>
    </source>
</evidence>
<dbReference type="InterPro" id="IPR036188">
    <property type="entry name" value="FAD/NAD-bd_sf"/>
</dbReference>
<evidence type="ECO:0000259" key="5">
    <source>
        <dbReference type="PROSITE" id="PS00624"/>
    </source>
</evidence>
<reference evidence="6" key="1">
    <citation type="journal article" date="2023" name="Mol. Phylogenet. Evol.">
        <title>Genome-scale phylogeny and comparative genomics of the fungal order Sordariales.</title>
        <authorList>
            <person name="Hensen N."/>
            <person name="Bonometti L."/>
            <person name="Westerberg I."/>
            <person name="Brannstrom I.O."/>
            <person name="Guillou S."/>
            <person name="Cros-Aarteil S."/>
            <person name="Calhoun S."/>
            <person name="Haridas S."/>
            <person name="Kuo A."/>
            <person name="Mondo S."/>
            <person name="Pangilinan J."/>
            <person name="Riley R."/>
            <person name="LaButti K."/>
            <person name="Andreopoulos B."/>
            <person name="Lipzen A."/>
            <person name="Chen C."/>
            <person name="Yan M."/>
            <person name="Daum C."/>
            <person name="Ng V."/>
            <person name="Clum A."/>
            <person name="Steindorff A."/>
            <person name="Ohm R.A."/>
            <person name="Martin F."/>
            <person name="Silar P."/>
            <person name="Natvig D.O."/>
            <person name="Lalanne C."/>
            <person name="Gautier V."/>
            <person name="Ament-Velasquez S.L."/>
            <person name="Kruys A."/>
            <person name="Hutchinson M.I."/>
            <person name="Powell A.J."/>
            <person name="Barry K."/>
            <person name="Miller A.N."/>
            <person name="Grigoriev I.V."/>
            <person name="Debuchy R."/>
            <person name="Gladieux P."/>
            <person name="Hiltunen Thoren M."/>
            <person name="Johannesson H."/>
        </authorList>
    </citation>
    <scope>NUCLEOTIDE SEQUENCE</scope>
    <source>
        <strain evidence="6">CBS 359.72</strain>
    </source>
</reference>
<dbReference type="Proteomes" id="UP001303647">
    <property type="component" value="Unassembled WGS sequence"/>
</dbReference>
<dbReference type="PROSITE" id="PS00624">
    <property type="entry name" value="GMC_OXRED_2"/>
    <property type="match status" value="1"/>
</dbReference>
<dbReference type="AlphaFoldDB" id="A0AAN7HKJ2"/>
<dbReference type="PANTHER" id="PTHR11552:SF111">
    <property type="entry name" value="GLUCOSE-METHANOL-CHOLINE OXIDOREDUCTASE N-TERMINAL DOMAIN-CONTAINING PROTEIN"/>
    <property type="match status" value="1"/>
</dbReference>
<feature type="signal peptide" evidence="3">
    <location>
        <begin position="1"/>
        <end position="23"/>
    </location>
</feature>
<keyword evidence="2" id="KW-0285">Flavoprotein</keyword>
<feature type="chain" id="PRO_5042897611" evidence="3">
    <location>
        <begin position="24"/>
        <end position="585"/>
    </location>
</feature>
<dbReference type="SUPFAM" id="SSF54373">
    <property type="entry name" value="FAD-linked reductases, C-terminal domain"/>
    <property type="match status" value="1"/>
</dbReference>
<dbReference type="EMBL" id="MU857718">
    <property type="protein sequence ID" value="KAK4244953.1"/>
    <property type="molecule type" value="Genomic_DNA"/>
</dbReference>
<keyword evidence="2" id="KW-0274">FAD</keyword>
<protein>
    <submittedName>
        <fullName evidence="6">GMC oxidoreductase-domain-containing protein</fullName>
    </submittedName>
</protein>
<dbReference type="SUPFAM" id="SSF51905">
    <property type="entry name" value="FAD/NAD(P)-binding domain"/>
    <property type="match status" value="1"/>
</dbReference>
<name>A0AAN7HKJ2_9PEZI</name>
<comment type="similarity">
    <text evidence="1 2">Belongs to the GMC oxidoreductase family.</text>
</comment>
<evidence type="ECO:0000256" key="3">
    <source>
        <dbReference type="SAM" id="SignalP"/>
    </source>
</evidence>
<dbReference type="Gene3D" id="3.50.50.60">
    <property type="entry name" value="FAD/NAD(P)-binding domain"/>
    <property type="match status" value="1"/>
</dbReference>
<keyword evidence="3" id="KW-0732">Signal</keyword>
<evidence type="ECO:0000259" key="4">
    <source>
        <dbReference type="PROSITE" id="PS00623"/>
    </source>
</evidence>
<dbReference type="InterPro" id="IPR007867">
    <property type="entry name" value="GMC_OxRtase_C"/>
</dbReference>
<dbReference type="InterPro" id="IPR012132">
    <property type="entry name" value="GMC_OxRdtase"/>
</dbReference>
<accession>A0AAN7HKJ2</accession>
<reference evidence="6" key="2">
    <citation type="submission" date="2023-05" db="EMBL/GenBank/DDBJ databases">
        <authorList>
            <consortium name="Lawrence Berkeley National Laboratory"/>
            <person name="Steindorff A."/>
            <person name="Hensen N."/>
            <person name="Bonometti L."/>
            <person name="Westerberg I."/>
            <person name="Brannstrom I.O."/>
            <person name="Guillou S."/>
            <person name="Cros-Aarteil S."/>
            <person name="Calhoun S."/>
            <person name="Haridas S."/>
            <person name="Kuo A."/>
            <person name="Mondo S."/>
            <person name="Pangilinan J."/>
            <person name="Riley R."/>
            <person name="Labutti K."/>
            <person name="Andreopoulos B."/>
            <person name="Lipzen A."/>
            <person name="Chen C."/>
            <person name="Yanf M."/>
            <person name="Daum C."/>
            <person name="Ng V."/>
            <person name="Clum A."/>
            <person name="Ohm R."/>
            <person name="Martin F."/>
            <person name="Silar P."/>
            <person name="Natvig D."/>
            <person name="Lalanne C."/>
            <person name="Gautier V."/>
            <person name="Ament-Velasquez S.L."/>
            <person name="Kruys A."/>
            <person name="Hutchinson M.I."/>
            <person name="Powell A.J."/>
            <person name="Barry K."/>
            <person name="Miller A.N."/>
            <person name="Grigoriev I.V."/>
            <person name="Debuchy R."/>
            <person name="Gladieux P."/>
            <person name="Thoren M.H."/>
            <person name="Johannesson H."/>
        </authorList>
    </citation>
    <scope>NUCLEOTIDE SEQUENCE</scope>
    <source>
        <strain evidence="6">CBS 359.72</strain>
    </source>
</reference>
<gene>
    <name evidence="6" type="ORF">C7999DRAFT_16837</name>
</gene>
<dbReference type="PROSITE" id="PS00623">
    <property type="entry name" value="GMC_OXRED_1"/>
    <property type="match status" value="1"/>
</dbReference>
<dbReference type="PIRSF" id="PIRSF000137">
    <property type="entry name" value="Alcohol_oxidase"/>
    <property type="match status" value="1"/>
</dbReference>
<evidence type="ECO:0000313" key="6">
    <source>
        <dbReference type="EMBL" id="KAK4244953.1"/>
    </source>
</evidence>
<keyword evidence="7" id="KW-1185">Reference proteome</keyword>
<proteinExistence type="inferred from homology"/>
<sequence length="585" mass="62558">MARSSSGLRALLLRLSLALTAYAAPTDSNSAGQADYVIVGGGPAGFVLAEYLTRNPKTKVVLLEAGEDTSTNQYVTTPAEFFLALGEEGIIWDYSVQPDPTLDGLAPTLAQGKSLGGGTAVNAMAYCRGAASVYDEWAEISGNAKLGWSGMLEAFKATTHWNGEVNVEYDMPVNSSSFGNGPLEISRQSEQLTFDQPYVDTVARELQVPVVDFVSGDGIGVSQGLQSIRVSNRTRSYAYNTFGYLANTRPNFQLRTSTWASKIGFSRNKTANSVQYNDVSTGKMRTVRGREIIVAAGAINSPQLLMLSGIGPAATLRQHGIGVVHDSPEVGQNLIDHHYAVIEYTATPEVDTMWQWRYNASRADIEAADYAKDGSGMLGLTNGAGLGAQRLPDAIFEGTGDFQPSLPEDRPHVAYLYSTTPFLYGTPNVSVLSGFAAVTQPESRGNVTLASADYRDAPLIFGNWWGAASDRAAVLAGYKQLRQLFALPELAAHTITELYPGANVTTDEELWAAIQQSSQSWHHPVGTTALGTVLGSDWRVKGVNGLRVVGASAIPVIPTCPIQAAVYALAYRAAVDIAEADGRRP</sequence>
<feature type="domain" description="Glucose-methanol-choline oxidoreductase N-terminal" evidence="5">
    <location>
        <begin position="297"/>
        <end position="311"/>
    </location>
</feature>
<dbReference type="Gene3D" id="3.30.560.10">
    <property type="entry name" value="Glucose Oxidase, domain 3"/>
    <property type="match status" value="1"/>
</dbReference>